<organism evidence="4 5">
    <name type="scientific">Bacillus thuringiensis serovar kumamotoensis</name>
    <dbReference type="NCBI Taxonomy" id="132267"/>
    <lineage>
        <taxon>Bacteria</taxon>
        <taxon>Bacillati</taxon>
        <taxon>Bacillota</taxon>
        <taxon>Bacilli</taxon>
        <taxon>Bacillales</taxon>
        <taxon>Bacillaceae</taxon>
        <taxon>Bacillus</taxon>
        <taxon>Bacillus cereus group</taxon>
    </lineage>
</organism>
<evidence type="ECO:0000256" key="2">
    <source>
        <dbReference type="ARBA" id="ARBA00022448"/>
    </source>
</evidence>
<proteinExistence type="inferred from homology"/>
<evidence type="ECO:0000313" key="5">
    <source>
        <dbReference type="Proteomes" id="UP000195087"/>
    </source>
</evidence>
<dbReference type="EMBL" id="NFEH01000068">
    <property type="protein sequence ID" value="OTZ74142.1"/>
    <property type="molecule type" value="Genomic_DNA"/>
</dbReference>
<comment type="caution">
    <text evidence="4">The sequence shown here is derived from an EMBL/GenBank/DDBJ whole genome shotgun (WGS) entry which is preliminary data.</text>
</comment>
<dbReference type="GO" id="GO:0005524">
    <property type="term" value="F:ATP binding"/>
    <property type="evidence" value="ECO:0007669"/>
    <property type="project" value="InterPro"/>
</dbReference>
<dbReference type="InterPro" id="IPR027417">
    <property type="entry name" value="P-loop_NTPase"/>
</dbReference>
<dbReference type="Gene3D" id="3.40.50.300">
    <property type="entry name" value="P-loop containing nucleotide triphosphate hydrolases"/>
    <property type="match status" value="1"/>
</dbReference>
<comment type="similarity">
    <text evidence="1">Belongs to the ABC transporter superfamily.</text>
</comment>
<dbReference type="AlphaFoldDB" id="A0A9X6JQ18"/>
<feature type="domain" description="ABC transporter" evidence="3">
    <location>
        <begin position="41"/>
        <end position="93"/>
    </location>
</feature>
<name>A0A9X6JQ18_BACUK</name>
<keyword evidence="2" id="KW-0813">Transport</keyword>
<dbReference type="SUPFAM" id="SSF52540">
    <property type="entry name" value="P-loop containing nucleoside triphosphate hydrolases"/>
    <property type="match status" value="1"/>
</dbReference>
<dbReference type="Proteomes" id="UP000195087">
    <property type="component" value="Unassembled WGS sequence"/>
</dbReference>
<accession>A0A9X6JQ18</accession>
<sequence length="109" mass="13201">MFLELDIVFHLLILVWSTDRFVYIYNTLLEYFLQYLVSLLIREHKINDALKLVELDPIDKRKYRKHSLGMKRRLYISQAIMERVDILILDEPTKVLNEQSVKKLIVFFN</sequence>
<dbReference type="GO" id="GO:0016887">
    <property type="term" value="F:ATP hydrolysis activity"/>
    <property type="evidence" value="ECO:0007669"/>
    <property type="project" value="InterPro"/>
</dbReference>
<dbReference type="Pfam" id="PF00005">
    <property type="entry name" value="ABC_tran"/>
    <property type="match status" value="1"/>
</dbReference>
<evidence type="ECO:0000313" key="4">
    <source>
        <dbReference type="EMBL" id="OTZ74142.1"/>
    </source>
</evidence>
<reference evidence="4 5" key="1">
    <citation type="submission" date="2016-10" db="EMBL/GenBank/DDBJ databases">
        <title>Comparative genomics of Bacillus thuringiensis reveals a path to pathogens against multiple invertebrate hosts.</title>
        <authorList>
            <person name="Zheng J."/>
            <person name="Gao Q."/>
            <person name="Liu H."/>
            <person name="Peng D."/>
            <person name="Ruan L."/>
            <person name="Sun M."/>
        </authorList>
    </citation>
    <scope>NUCLEOTIDE SEQUENCE [LARGE SCALE GENOMIC DNA]</scope>
    <source>
        <strain evidence="4">BGSC 4W1</strain>
    </source>
</reference>
<dbReference type="InterPro" id="IPR003439">
    <property type="entry name" value="ABC_transporter-like_ATP-bd"/>
</dbReference>
<dbReference type="PANTHER" id="PTHR43335:SF4">
    <property type="entry name" value="ABC TRANSPORTER, ATP-BINDING PROTEIN"/>
    <property type="match status" value="1"/>
</dbReference>
<gene>
    <name evidence="4" type="ORF">BK769_13505</name>
</gene>
<evidence type="ECO:0000259" key="3">
    <source>
        <dbReference type="Pfam" id="PF00005"/>
    </source>
</evidence>
<evidence type="ECO:0000256" key="1">
    <source>
        <dbReference type="ARBA" id="ARBA00005417"/>
    </source>
</evidence>
<protein>
    <recommendedName>
        <fullName evidence="3">ABC transporter domain-containing protein</fullName>
    </recommendedName>
</protein>
<dbReference type="PANTHER" id="PTHR43335">
    <property type="entry name" value="ABC TRANSPORTER, ATP-BINDING PROTEIN"/>
    <property type="match status" value="1"/>
</dbReference>